<dbReference type="PANTHER" id="PTHR32282:SF27">
    <property type="entry name" value="PENICILLIN-BINDING PROTEIN 1A"/>
    <property type="match status" value="1"/>
</dbReference>
<keyword evidence="21" id="KW-0511">Multifunctional enzyme</keyword>
<evidence type="ECO:0000256" key="22">
    <source>
        <dbReference type="ARBA" id="ARBA00023316"/>
    </source>
</evidence>
<evidence type="ECO:0000256" key="9">
    <source>
        <dbReference type="ARBA" id="ARBA00022645"/>
    </source>
</evidence>
<keyword evidence="22" id="KW-0961">Cell wall biogenesis/degradation</keyword>
<evidence type="ECO:0000256" key="19">
    <source>
        <dbReference type="ARBA" id="ARBA00023136"/>
    </source>
</evidence>
<dbReference type="Gene3D" id="3.40.710.10">
    <property type="entry name" value="DD-peptidase/beta-lactamase superfamily"/>
    <property type="match status" value="1"/>
</dbReference>
<keyword evidence="17" id="KW-0573">Peptidoglycan synthesis</keyword>
<dbReference type="SUPFAM" id="SSF56601">
    <property type="entry name" value="beta-lactamase/transpeptidase-like"/>
    <property type="match status" value="1"/>
</dbReference>
<protein>
    <recommendedName>
        <fullName evidence="6">Penicillin-binding protein 1A</fullName>
        <ecNumber evidence="24">2.4.99.28</ecNumber>
        <ecNumber evidence="5">3.4.16.4</ecNumber>
    </recommendedName>
</protein>
<evidence type="ECO:0000256" key="1">
    <source>
        <dbReference type="ARBA" id="ARBA00004249"/>
    </source>
</evidence>
<dbReference type="InterPro" id="IPR036950">
    <property type="entry name" value="PBP_transglycosylase"/>
</dbReference>
<evidence type="ECO:0000256" key="11">
    <source>
        <dbReference type="ARBA" id="ARBA00022676"/>
    </source>
</evidence>
<evidence type="ECO:0000256" key="24">
    <source>
        <dbReference type="ARBA" id="ARBA00044770"/>
    </source>
</evidence>
<dbReference type="Pfam" id="PF00905">
    <property type="entry name" value="Transpeptidase"/>
    <property type="match status" value="1"/>
</dbReference>
<organism evidence="31 32">
    <name type="scientific">Roseateles koreensis</name>
    <dbReference type="NCBI Taxonomy" id="2987526"/>
    <lineage>
        <taxon>Bacteria</taxon>
        <taxon>Pseudomonadati</taxon>
        <taxon>Pseudomonadota</taxon>
        <taxon>Betaproteobacteria</taxon>
        <taxon>Burkholderiales</taxon>
        <taxon>Sphaerotilaceae</taxon>
        <taxon>Roseateles</taxon>
    </lineage>
</organism>
<keyword evidence="10" id="KW-0645">Protease</keyword>
<evidence type="ECO:0000256" key="27">
    <source>
        <dbReference type="SAM" id="Phobius"/>
    </source>
</evidence>
<keyword evidence="18 27" id="KW-1133">Transmembrane helix</keyword>
<evidence type="ECO:0000256" key="14">
    <source>
        <dbReference type="ARBA" id="ARBA00022801"/>
    </source>
</evidence>
<dbReference type="EC" id="3.4.16.4" evidence="5"/>
<reference evidence="31 32" key="1">
    <citation type="submission" date="2022-10" db="EMBL/GenBank/DDBJ databases">
        <title>paucibacter sp. hw8 Genome sequencing.</title>
        <authorList>
            <person name="Park S."/>
        </authorList>
    </citation>
    <scope>NUCLEOTIDE SEQUENCE [LARGE SCALE GENOMIC DNA]</scope>
    <source>
        <strain evidence="32">hw8</strain>
    </source>
</reference>
<evidence type="ECO:0000256" key="6">
    <source>
        <dbReference type="ARBA" id="ARBA00018638"/>
    </source>
</evidence>
<feature type="domain" description="Penicillin-binding protein OB-like" evidence="30">
    <location>
        <begin position="329"/>
        <end position="439"/>
    </location>
</feature>
<dbReference type="EC" id="2.4.99.28" evidence="24"/>
<dbReference type="RefSeq" id="WP_273598016.1">
    <property type="nucleotide sequence ID" value="NZ_JAQQXS010000017.1"/>
</dbReference>
<evidence type="ECO:0000256" key="4">
    <source>
        <dbReference type="ARBA" id="ARBA00007739"/>
    </source>
</evidence>
<name>A0ABT5KVB6_9BURK</name>
<evidence type="ECO:0000259" key="30">
    <source>
        <dbReference type="Pfam" id="PF17092"/>
    </source>
</evidence>
<dbReference type="InterPro" id="IPR012338">
    <property type="entry name" value="Beta-lactam/transpept-like"/>
</dbReference>
<sequence>MTCLKFPRAGARPQIGMALPRVLMVIGGALGLLLLLLAIAAALIYPTLPDLDNLTDYQPKQPLRVFTADGQLMGEFGAERRQYLPLAAIPKRMQDALLATEDSHFYEHNGIYMPGIVRALVANVLASRSQGASTITQQLARDLYLTKKKLYSRKFIEMLLALKIERQLSKDKILEVYMNQIYLGQRAYGFEAAAAAYFGKSLKNLDIAETAMLAGLPQNPAYANPISNFQRAKKRQLIVLERMADVGAISKTEQDAAKVETLHIRSPQDTRLHAEFAAEMARQAVFAQYGDEAYTLGLQVHTSVIAEQQTAAYKGLRRTLMELERRKPYRGPEGFVELPQDENEQDTAISQALEQHPDNDDLRAAVVLRASAAKVEAVLQDGDELSISGDGLRSVQSALSPKAKVDQAIRPGSIIRVLRGASSKAEPAGAWVITQSPEAEGALVAVEPGTGLLRALVGGFDFNRNKFNHVTQAWRQPGSSFKPIVYSAALEQGIGPATVVDDAPLSFGTWEPKNSDGKFDGALTIRRALAMSKNMVTLRVMEQVTPARARAWATRFGLDADKQPDDLTLALGSGSVTPLQMAGAYSVFANGGYLLKPLLITRITDAKGAVLFTAAPPALSEDLRAISERNAFVMSSLLQEVARSGTAARASAQLRRGDVYGKTGTTNDSVDAWFAGFQKNLAAVVWVGYDNPHSLGDREFGGGLALPAWIDLMTVALKNQPINEISPPAEGLVYVDGDWSFEEFAGTAGVRSIGTPSAAEASASGVTNPANAAPLSPPPSPAASGH</sequence>
<accession>A0ABT5KVB6</accession>
<evidence type="ECO:0000256" key="26">
    <source>
        <dbReference type="SAM" id="MobiDB-lite"/>
    </source>
</evidence>
<evidence type="ECO:0000256" key="25">
    <source>
        <dbReference type="ARBA" id="ARBA00049902"/>
    </source>
</evidence>
<feature type="domain" description="Glycosyl transferase family 51" evidence="29">
    <location>
        <begin position="70"/>
        <end position="243"/>
    </location>
</feature>
<comment type="subcellular location">
    <subcellularLocation>
        <location evidence="1">Cell inner membrane</location>
        <topology evidence="1">Single-pass type II membrane protein</topology>
    </subcellularLocation>
</comment>
<evidence type="ECO:0000256" key="23">
    <source>
        <dbReference type="ARBA" id="ARBA00034000"/>
    </source>
</evidence>
<keyword evidence="16" id="KW-0735">Signal-anchor</keyword>
<dbReference type="Proteomes" id="UP001219862">
    <property type="component" value="Unassembled WGS sequence"/>
</dbReference>
<evidence type="ECO:0000256" key="3">
    <source>
        <dbReference type="ARBA" id="ARBA00007090"/>
    </source>
</evidence>
<dbReference type="Gene3D" id="1.10.3810.10">
    <property type="entry name" value="Biosynthetic peptidoglycan transglycosylase-like"/>
    <property type="match status" value="1"/>
</dbReference>
<evidence type="ECO:0000256" key="15">
    <source>
        <dbReference type="ARBA" id="ARBA00022960"/>
    </source>
</evidence>
<evidence type="ECO:0000256" key="20">
    <source>
        <dbReference type="ARBA" id="ARBA00023251"/>
    </source>
</evidence>
<evidence type="ECO:0000256" key="18">
    <source>
        <dbReference type="ARBA" id="ARBA00022989"/>
    </source>
</evidence>
<comment type="similarity">
    <text evidence="4">In the N-terminal section; belongs to the glycosyltransferase 51 family.</text>
</comment>
<dbReference type="InterPro" id="IPR001264">
    <property type="entry name" value="Glyco_trans_51"/>
</dbReference>
<evidence type="ECO:0000256" key="21">
    <source>
        <dbReference type="ARBA" id="ARBA00023268"/>
    </source>
</evidence>
<evidence type="ECO:0000256" key="16">
    <source>
        <dbReference type="ARBA" id="ARBA00022968"/>
    </source>
</evidence>
<dbReference type="InterPro" id="IPR050396">
    <property type="entry name" value="Glycosyltr_51/Transpeptidase"/>
</dbReference>
<comment type="similarity">
    <text evidence="3">In the C-terminal section; belongs to the transpeptidase family.</text>
</comment>
<dbReference type="Pfam" id="PF17092">
    <property type="entry name" value="PCB_OB"/>
    <property type="match status" value="1"/>
</dbReference>
<keyword evidence="13 27" id="KW-0812">Transmembrane</keyword>
<evidence type="ECO:0000256" key="5">
    <source>
        <dbReference type="ARBA" id="ARBA00012448"/>
    </source>
</evidence>
<keyword evidence="11" id="KW-0328">Glycosyltransferase</keyword>
<proteinExistence type="inferred from homology"/>
<evidence type="ECO:0000313" key="31">
    <source>
        <dbReference type="EMBL" id="MDC8786885.1"/>
    </source>
</evidence>
<dbReference type="SUPFAM" id="SSF53955">
    <property type="entry name" value="Lysozyme-like"/>
    <property type="match status" value="1"/>
</dbReference>
<comment type="caution">
    <text evidence="31">The sequence shown here is derived from an EMBL/GenBank/DDBJ whole genome shotgun (WGS) entry which is preliminary data.</text>
</comment>
<evidence type="ECO:0000256" key="12">
    <source>
        <dbReference type="ARBA" id="ARBA00022679"/>
    </source>
</evidence>
<dbReference type="EMBL" id="JAQQXS010000017">
    <property type="protein sequence ID" value="MDC8786885.1"/>
    <property type="molecule type" value="Genomic_DNA"/>
</dbReference>
<feature type="domain" description="Penicillin-binding protein transpeptidase" evidence="28">
    <location>
        <begin position="441"/>
        <end position="693"/>
    </location>
</feature>
<evidence type="ECO:0000256" key="10">
    <source>
        <dbReference type="ARBA" id="ARBA00022670"/>
    </source>
</evidence>
<keyword evidence="15" id="KW-0133">Cell shape</keyword>
<evidence type="ECO:0000256" key="13">
    <source>
        <dbReference type="ARBA" id="ARBA00022692"/>
    </source>
</evidence>
<evidence type="ECO:0000313" key="32">
    <source>
        <dbReference type="Proteomes" id="UP001219862"/>
    </source>
</evidence>
<gene>
    <name evidence="31" type="ORF">PRZ01_16980</name>
</gene>
<evidence type="ECO:0000256" key="17">
    <source>
        <dbReference type="ARBA" id="ARBA00022984"/>
    </source>
</evidence>
<evidence type="ECO:0000256" key="2">
    <source>
        <dbReference type="ARBA" id="ARBA00004752"/>
    </source>
</evidence>
<comment type="pathway">
    <text evidence="2">Cell wall biogenesis; peptidoglycan biosynthesis.</text>
</comment>
<keyword evidence="20" id="KW-0046">Antibiotic resistance</keyword>
<dbReference type="Pfam" id="PF00912">
    <property type="entry name" value="Transgly"/>
    <property type="match status" value="1"/>
</dbReference>
<feature type="region of interest" description="Disordered" evidence="26">
    <location>
        <begin position="755"/>
        <end position="786"/>
    </location>
</feature>
<dbReference type="PANTHER" id="PTHR32282">
    <property type="entry name" value="BINDING PROTEIN TRANSPEPTIDASE, PUTATIVE-RELATED"/>
    <property type="match status" value="1"/>
</dbReference>
<keyword evidence="9" id="KW-0121">Carboxypeptidase</keyword>
<evidence type="ECO:0000256" key="7">
    <source>
        <dbReference type="ARBA" id="ARBA00022475"/>
    </source>
</evidence>
<keyword evidence="14" id="KW-0378">Hydrolase</keyword>
<keyword evidence="19 27" id="KW-0472">Membrane</keyword>
<keyword evidence="12" id="KW-0808">Transferase</keyword>
<dbReference type="InterPro" id="IPR031376">
    <property type="entry name" value="PCB_OB"/>
</dbReference>
<comment type="catalytic activity">
    <reaction evidence="23">
        <text>Preferential cleavage: (Ac)2-L-Lys-D-Ala-|-D-Ala. Also transpeptidation of peptidyl-alanyl moieties that are N-acyl substituents of D-alanine.</text>
        <dbReference type="EC" id="3.4.16.4"/>
    </reaction>
</comment>
<evidence type="ECO:0000259" key="28">
    <source>
        <dbReference type="Pfam" id="PF00905"/>
    </source>
</evidence>
<keyword evidence="8" id="KW-0997">Cell inner membrane</keyword>
<dbReference type="NCBIfam" id="TIGR02074">
    <property type="entry name" value="PBP_1a_fam"/>
    <property type="match status" value="1"/>
</dbReference>
<dbReference type="InterPro" id="IPR023346">
    <property type="entry name" value="Lysozyme-like_dom_sf"/>
</dbReference>
<evidence type="ECO:0000259" key="29">
    <source>
        <dbReference type="Pfam" id="PF00912"/>
    </source>
</evidence>
<dbReference type="InterPro" id="IPR001460">
    <property type="entry name" value="PCN-bd_Tpept"/>
</dbReference>
<feature type="transmembrane region" description="Helical" evidence="27">
    <location>
        <begin position="21"/>
        <end position="45"/>
    </location>
</feature>
<keyword evidence="32" id="KW-1185">Reference proteome</keyword>
<feature type="compositionally biased region" description="Pro residues" evidence="26">
    <location>
        <begin position="775"/>
        <end position="786"/>
    </location>
</feature>
<evidence type="ECO:0000256" key="8">
    <source>
        <dbReference type="ARBA" id="ARBA00022519"/>
    </source>
</evidence>
<keyword evidence="7" id="KW-1003">Cell membrane</keyword>
<comment type="catalytic activity">
    <reaction evidence="25">
        <text>[GlcNAc-(1-&gt;4)-Mur2Ac(oyl-L-Ala-gamma-D-Glu-L-Lys-D-Ala-D-Ala)](n)-di-trans,octa-cis-undecaprenyl diphosphate + beta-D-GlcNAc-(1-&gt;4)-Mur2Ac(oyl-L-Ala-gamma-D-Glu-L-Lys-D-Ala-D-Ala)-di-trans,octa-cis-undecaprenyl diphosphate = [GlcNAc-(1-&gt;4)-Mur2Ac(oyl-L-Ala-gamma-D-Glu-L-Lys-D-Ala-D-Ala)](n+1)-di-trans,octa-cis-undecaprenyl diphosphate + di-trans,octa-cis-undecaprenyl diphosphate + H(+)</text>
        <dbReference type="Rhea" id="RHEA:23708"/>
        <dbReference type="Rhea" id="RHEA-COMP:9602"/>
        <dbReference type="Rhea" id="RHEA-COMP:9603"/>
        <dbReference type="ChEBI" id="CHEBI:15378"/>
        <dbReference type="ChEBI" id="CHEBI:58405"/>
        <dbReference type="ChEBI" id="CHEBI:60033"/>
        <dbReference type="ChEBI" id="CHEBI:78435"/>
        <dbReference type="EC" id="2.4.99.28"/>
    </reaction>
</comment>